<protein>
    <submittedName>
        <fullName evidence="1">Uncharacterized protein</fullName>
    </submittedName>
</protein>
<proteinExistence type="predicted"/>
<organism evidence="1 2">
    <name type="scientific">Sorangium cellulosum</name>
    <name type="common">Polyangium cellulosum</name>
    <dbReference type="NCBI Taxonomy" id="56"/>
    <lineage>
        <taxon>Bacteria</taxon>
        <taxon>Pseudomonadati</taxon>
        <taxon>Myxococcota</taxon>
        <taxon>Polyangia</taxon>
        <taxon>Polyangiales</taxon>
        <taxon>Polyangiaceae</taxon>
        <taxon>Sorangium</taxon>
    </lineage>
</organism>
<sequence length="145" mass="15484">MASVRKFRPQSAGQVERVSRTKVELAANVAVRKGRPAVIDGGYYREPAAGVETLSPLRGRWTQDVDNTGGAAGAKVAEIDFYKEFQVAWLNNDTEGSPVQKADRGSQCFWAGPFTVTSAADGNSAAGEVFDVTSDGRFVAVKLEA</sequence>
<accession>A0A4P2Q6N1</accession>
<dbReference type="RefSeq" id="WP_129351888.1">
    <property type="nucleotide sequence ID" value="NZ_CP012670.1"/>
</dbReference>
<reference evidence="1 2" key="1">
    <citation type="submission" date="2015-09" db="EMBL/GenBank/DDBJ databases">
        <title>Sorangium comparison.</title>
        <authorList>
            <person name="Zaburannyi N."/>
            <person name="Bunk B."/>
            <person name="Overmann J."/>
            <person name="Mueller R."/>
        </authorList>
    </citation>
    <scope>NUCLEOTIDE SEQUENCE [LARGE SCALE GENOMIC DNA]</scope>
    <source>
        <strain evidence="1 2">So ceGT47</strain>
    </source>
</reference>
<dbReference type="AlphaFoldDB" id="A0A4P2Q6N1"/>
<evidence type="ECO:0000313" key="2">
    <source>
        <dbReference type="Proteomes" id="UP000295781"/>
    </source>
</evidence>
<gene>
    <name evidence="1" type="ORF">SOCEGT47_056910</name>
</gene>
<dbReference type="EMBL" id="CP012670">
    <property type="protein sequence ID" value="AUX25147.1"/>
    <property type="molecule type" value="Genomic_DNA"/>
</dbReference>
<dbReference type="OrthoDB" id="5465205at2"/>
<evidence type="ECO:0000313" key="1">
    <source>
        <dbReference type="EMBL" id="AUX25147.1"/>
    </source>
</evidence>
<dbReference type="Proteomes" id="UP000295781">
    <property type="component" value="Chromosome"/>
</dbReference>
<name>A0A4P2Q6N1_SORCE</name>